<evidence type="ECO:0000256" key="1">
    <source>
        <dbReference type="ARBA" id="ARBA00005854"/>
    </source>
</evidence>
<dbReference type="SUPFAM" id="SSF51735">
    <property type="entry name" value="NAD(P)-binding Rossmann-fold domains"/>
    <property type="match status" value="1"/>
</dbReference>
<dbReference type="InterPro" id="IPR050223">
    <property type="entry name" value="D-isomer_2-hydroxyacid_DH"/>
</dbReference>
<dbReference type="FunFam" id="3.40.50.720:FF:000203">
    <property type="entry name" value="D-3-phosphoglycerate dehydrogenase (SerA)"/>
    <property type="match status" value="1"/>
</dbReference>
<accession>A0A381U7K3</accession>
<dbReference type="CDD" id="cd12175">
    <property type="entry name" value="2-Hacid_dh_11"/>
    <property type="match status" value="1"/>
</dbReference>
<evidence type="ECO:0000313" key="6">
    <source>
        <dbReference type="EMBL" id="SVA24210.1"/>
    </source>
</evidence>
<dbReference type="InterPro" id="IPR036291">
    <property type="entry name" value="NAD(P)-bd_dom_sf"/>
</dbReference>
<dbReference type="PANTHER" id="PTHR10996:SF178">
    <property type="entry name" value="2-HYDROXYACID DEHYDROGENASE YGL185C-RELATED"/>
    <property type="match status" value="1"/>
</dbReference>
<evidence type="ECO:0000256" key="2">
    <source>
        <dbReference type="ARBA" id="ARBA00023002"/>
    </source>
</evidence>
<feature type="domain" description="D-isomer specific 2-hydroxyacid dehydrogenase NAD-binding" evidence="5">
    <location>
        <begin position="112"/>
        <end position="289"/>
    </location>
</feature>
<dbReference type="Pfam" id="PF00389">
    <property type="entry name" value="2-Hacid_dh"/>
    <property type="match status" value="1"/>
</dbReference>
<dbReference type="PANTHER" id="PTHR10996">
    <property type="entry name" value="2-HYDROXYACID DEHYDROGENASE-RELATED"/>
    <property type="match status" value="1"/>
</dbReference>
<dbReference type="InterPro" id="IPR006140">
    <property type="entry name" value="D-isomer_DH_NAD-bd"/>
</dbReference>
<dbReference type="EMBL" id="UINC01005893">
    <property type="protein sequence ID" value="SVA24210.1"/>
    <property type="molecule type" value="Genomic_DNA"/>
</dbReference>
<feature type="domain" description="D-isomer specific 2-hydroxyacid dehydrogenase catalytic" evidence="4">
    <location>
        <begin position="27"/>
        <end position="320"/>
    </location>
</feature>
<dbReference type="GO" id="GO:0051287">
    <property type="term" value="F:NAD binding"/>
    <property type="evidence" value="ECO:0007669"/>
    <property type="project" value="InterPro"/>
</dbReference>
<keyword evidence="3" id="KW-0520">NAD</keyword>
<dbReference type="SUPFAM" id="SSF52283">
    <property type="entry name" value="Formate/glycerate dehydrogenase catalytic domain-like"/>
    <property type="match status" value="1"/>
</dbReference>
<reference evidence="6" key="1">
    <citation type="submission" date="2018-05" db="EMBL/GenBank/DDBJ databases">
        <authorList>
            <person name="Lanie J.A."/>
            <person name="Ng W.-L."/>
            <person name="Kazmierczak K.M."/>
            <person name="Andrzejewski T.M."/>
            <person name="Davidsen T.M."/>
            <person name="Wayne K.J."/>
            <person name="Tettelin H."/>
            <person name="Glass J.I."/>
            <person name="Rusch D."/>
            <person name="Podicherti R."/>
            <person name="Tsui H.-C.T."/>
            <person name="Winkler M.E."/>
        </authorList>
    </citation>
    <scope>NUCLEOTIDE SEQUENCE</scope>
</reference>
<dbReference type="GO" id="GO:0030267">
    <property type="term" value="F:glyoxylate reductase (NADPH) activity"/>
    <property type="evidence" value="ECO:0007669"/>
    <property type="project" value="TreeGrafter"/>
</dbReference>
<dbReference type="GO" id="GO:0016618">
    <property type="term" value="F:hydroxypyruvate reductase [NAD(P)H] activity"/>
    <property type="evidence" value="ECO:0007669"/>
    <property type="project" value="TreeGrafter"/>
</dbReference>
<evidence type="ECO:0000256" key="3">
    <source>
        <dbReference type="ARBA" id="ARBA00023027"/>
    </source>
</evidence>
<dbReference type="Gene3D" id="3.40.50.720">
    <property type="entry name" value="NAD(P)-binding Rossmann-like Domain"/>
    <property type="match status" value="2"/>
</dbReference>
<gene>
    <name evidence="6" type="ORF">METZ01_LOCUS77064</name>
</gene>
<evidence type="ECO:0008006" key="7">
    <source>
        <dbReference type="Google" id="ProtNLM"/>
    </source>
</evidence>
<evidence type="ECO:0000259" key="5">
    <source>
        <dbReference type="Pfam" id="PF02826"/>
    </source>
</evidence>
<dbReference type="InterPro" id="IPR006139">
    <property type="entry name" value="D-isomer_2_OHA_DH_cat_dom"/>
</dbReference>
<name>A0A381U7K3_9ZZZZ</name>
<dbReference type="GO" id="GO:0005829">
    <property type="term" value="C:cytosol"/>
    <property type="evidence" value="ECO:0007669"/>
    <property type="project" value="TreeGrafter"/>
</dbReference>
<comment type="similarity">
    <text evidence="1">Belongs to the D-isomer specific 2-hydroxyacid dehydrogenase family.</text>
</comment>
<dbReference type="InterPro" id="IPR029752">
    <property type="entry name" value="D-isomer_DH_CS1"/>
</dbReference>
<dbReference type="InterPro" id="IPR029753">
    <property type="entry name" value="D-isomer_DH_CS"/>
</dbReference>
<proteinExistence type="inferred from homology"/>
<keyword evidence="2" id="KW-0560">Oxidoreductase</keyword>
<dbReference type="AlphaFoldDB" id="A0A381U7K3"/>
<organism evidence="6">
    <name type="scientific">marine metagenome</name>
    <dbReference type="NCBI Taxonomy" id="408172"/>
    <lineage>
        <taxon>unclassified sequences</taxon>
        <taxon>metagenomes</taxon>
        <taxon>ecological metagenomes</taxon>
    </lineage>
</organism>
<sequence length="326" mass="36119">MASPKVVFLTGLKEALIDEVISYRPTDYQIIVLDKSSTEQQQIDEVRDADFLLCYGQDPSDAVIRSLGKCRLVQLLAAGYDRMNLELLSELEIPCANNGGANSWAVADQALLLMLAIYKQLLASDNATKGGRWSEPITGQNTFEMANKKVGILGIGNIGRQVAKRVQGFDAEVQYFDLYPLDDKTEKKLEVKYVSLEELFKTSDIITCHTPLTKETRHIVNSNTLSMMKPTAILINTSRGPVVDEVALINALEEGLIAAAGLDVFEKEPVHPDNPLLKMDNVVATPHMAGTTWDTWARRANFGFENMERVRQGEAPQAVVRNFDSS</sequence>
<dbReference type="PROSITE" id="PS00671">
    <property type="entry name" value="D_2_HYDROXYACID_DH_3"/>
    <property type="match status" value="1"/>
</dbReference>
<evidence type="ECO:0000259" key="4">
    <source>
        <dbReference type="Pfam" id="PF00389"/>
    </source>
</evidence>
<protein>
    <recommendedName>
        <fullName evidence="7">Lactate dehydrogenase</fullName>
    </recommendedName>
</protein>
<dbReference type="Pfam" id="PF02826">
    <property type="entry name" value="2-Hacid_dh_C"/>
    <property type="match status" value="1"/>
</dbReference>
<dbReference type="PROSITE" id="PS00065">
    <property type="entry name" value="D_2_HYDROXYACID_DH_1"/>
    <property type="match status" value="1"/>
</dbReference>